<dbReference type="InterPro" id="IPR014044">
    <property type="entry name" value="CAP_dom"/>
</dbReference>
<evidence type="ECO:0000256" key="1">
    <source>
        <dbReference type="SAM" id="SignalP"/>
    </source>
</evidence>
<evidence type="ECO:0000259" key="2">
    <source>
        <dbReference type="Pfam" id="PF00188"/>
    </source>
</evidence>
<evidence type="ECO:0000313" key="4">
    <source>
        <dbReference type="Proteomes" id="UP000315534"/>
    </source>
</evidence>
<evidence type="ECO:0000313" key="3">
    <source>
        <dbReference type="EMBL" id="TET78384.1"/>
    </source>
</evidence>
<gene>
    <name evidence="3" type="ORF">E3J38_08645</name>
</gene>
<name>A0A523XGK4_UNCT6</name>
<feature type="domain" description="SCP" evidence="2">
    <location>
        <begin position="40"/>
        <end position="152"/>
    </location>
</feature>
<dbReference type="PANTHER" id="PTHR31157:SF1">
    <property type="entry name" value="SCP DOMAIN-CONTAINING PROTEIN"/>
    <property type="match status" value="1"/>
</dbReference>
<reference evidence="3 4" key="1">
    <citation type="submission" date="2019-03" db="EMBL/GenBank/DDBJ databases">
        <title>Metabolic potential of uncultured bacteria and archaea associated with petroleum seepage in deep-sea sediments.</title>
        <authorList>
            <person name="Dong X."/>
            <person name="Hubert C."/>
        </authorList>
    </citation>
    <scope>NUCLEOTIDE SEQUENCE [LARGE SCALE GENOMIC DNA]</scope>
    <source>
        <strain evidence="3">E29_bin36</strain>
    </source>
</reference>
<protein>
    <submittedName>
        <fullName evidence="3">CAP domain-containing protein</fullName>
    </submittedName>
</protein>
<dbReference type="CDD" id="cd05379">
    <property type="entry name" value="CAP_bacterial"/>
    <property type="match status" value="1"/>
</dbReference>
<dbReference type="Pfam" id="PF00188">
    <property type="entry name" value="CAP"/>
    <property type="match status" value="1"/>
</dbReference>
<comment type="caution">
    <text evidence="3">The sequence shown here is derived from an EMBL/GenBank/DDBJ whole genome shotgun (WGS) entry which is preliminary data.</text>
</comment>
<proteinExistence type="predicted"/>
<organism evidence="3 4">
    <name type="scientific">candidate division TA06 bacterium</name>
    <dbReference type="NCBI Taxonomy" id="2250710"/>
    <lineage>
        <taxon>Bacteria</taxon>
        <taxon>Bacteria division TA06</taxon>
    </lineage>
</organism>
<dbReference type="Gene3D" id="3.40.33.10">
    <property type="entry name" value="CAP"/>
    <property type="match status" value="1"/>
</dbReference>
<dbReference type="InterPro" id="IPR035940">
    <property type="entry name" value="CAP_sf"/>
</dbReference>
<dbReference type="EMBL" id="SOIP01000494">
    <property type="protein sequence ID" value="TET78384.1"/>
    <property type="molecule type" value="Genomic_DNA"/>
</dbReference>
<dbReference type="Proteomes" id="UP000315534">
    <property type="component" value="Unassembled WGS sequence"/>
</dbReference>
<feature type="signal peptide" evidence="1">
    <location>
        <begin position="1"/>
        <end position="22"/>
    </location>
</feature>
<dbReference type="SUPFAM" id="SSF55797">
    <property type="entry name" value="PR-1-like"/>
    <property type="match status" value="1"/>
</dbReference>
<dbReference type="PANTHER" id="PTHR31157">
    <property type="entry name" value="SCP DOMAIN-CONTAINING PROTEIN"/>
    <property type="match status" value="1"/>
</dbReference>
<keyword evidence="1" id="KW-0732">Signal</keyword>
<accession>A0A523XGK4</accession>
<feature type="chain" id="PRO_5021768671" evidence="1">
    <location>
        <begin position="23"/>
        <end position="272"/>
    </location>
</feature>
<dbReference type="AlphaFoldDB" id="A0A523XGK4"/>
<sequence>MKPQHTFLFLILLGFFSSSQIAFCQVHFEKELEDSMFAITNAQRREHKLPPLLRSQPIAVAARKHSLDMSKRGFFGHINPDGWDVAKRLNNAGIWYVSCAENVAKTFSIINAHKGFMESKGHRDNMLDRSSTHIGIGVYRGSDGFLCITQNYIQAADTINVDSVAKFIEKKLNRKRVYRSRSYLRRQATIDSIATRHSLKMLKSQNPRIAQDFGNINASASAFHFVTARLNDIFGDAKMIRCRGARMGIGIAQGNSRKYGNGLLWITIIIAE</sequence>